<reference evidence="1 2" key="1">
    <citation type="journal article" date="2018" name="Sci. Rep.">
        <title>Genomic signatures of local adaptation to the degree of environmental predictability in rotifers.</title>
        <authorList>
            <person name="Franch-Gras L."/>
            <person name="Hahn C."/>
            <person name="Garcia-Roger E.M."/>
            <person name="Carmona M.J."/>
            <person name="Serra M."/>
            <person name="Gomez A."/>
        </authorList>
    </citation>
    <scope>NUCLEOTIDE SEQUENCE [LARGE SCALE GENOMIC DNA]</scope>
    <source>
        <strain evidence="1">HYR1</strain>
    </source>
</reference>
<name>A0A3M7T245_BRAPC</name>
<evidence type="ECO:0000313" key="1">
    <source>
        <dbReference type="EMBL" id="RNA42017.1"/>
    </source>
</evidence>
<dbReference type="AlphaFoldDB" id="A0A3M7T245"/>
<comment type="caution">
    <text evidence="1">The sequence shown here is derived from an EMBL/GenBank/DDBJ whole genome shotgun (WGS) entry which is preliminary data.</text>
</comment>
<dbReference type="EMBL" id="REGN01000425">
    <property type="protein sequence ID" value="RNA42017.1"/>
    <property type="molecule type" value="Genomic_DNA"/>
</dbReference>
<organism evidence="1 2">
    <name type="scientific">Brachionus plicatilis</name>
    <name type="common">Marine rotifer</name>
    <name type="synonym">Brachionus muelleri</name>
    <dbReference type="NCBI Taxonomy" id="10195"/>
    <lineage>
        <taxon>Eukaryota</taxon>
        <taxon>Metazoa</taxon>
        <taxon>Spiralia</taxon>
        <taxon>Gnathifera</taxon>
        <taxon>Rotifera</taxon>
        <taxon>Eurotatoria</taxon>
        <taxon>Monogononta</taxon>
        <taxon>Pseudotrocha</taxon>
        <taxon>Ploima</taxon>
        <taxon>Brachionidae</taxon>
        <taxon>Brachionus</taxon>
    </lineage>
</organism>
<dbReference type="Proteomes" id="UP000276133">
    <property type="component" value="Unassembled WGS sequence"/>
</dbReference>
<gene>
    <name evidence="1" type="ORF">BpHYR1_043103</name>
</gene>
<proteinExistence type="predicted"/>
<evidence type="ECO:0000313" key="2">
    <source>
        <dbReference type="Proteomes" id="UP000276133"/>
    </source>
</evidence>
<protein>
    <submittedName>
        <fullName evidence="1">Uncharacterized protein</fullName>
    </submittedName>
</protein>
<keyword evidence="2" id="KW-1185">Reference proteome</keyword>
<accession>A0A3M7T245</accession>
<sequence>MSVNVVGVSHGEDLIANLNYQNNDGSVSPIELTYNWQNGSIEDQRSLRIKINLNFLTANSSVMLNQPASVKIICTQISSNLDLYADLNFTEFSESNLDRSKEIQIDFKINEGGQSPLVRCIGQTVSFTNQTVNSVQLTGLKFSNSIDFRIQIRPYPGISFTNTLESSVDLEIYPFTSTKLNIYFRIIRSYMKLFLCQKSTKKRFTNRADLLAITSLFLHFLSSAFGCDTSCDGDNCSNDVFGCIDYR</sequence>